<accession>A0A8C2AIZ4</accession>
<dbReference type="Proteomes" id="UP000694700">
    <property type="component" value="Unplaced"/>
</dbReference>
<evidence type="ECO:0000256" key="1">
    <source>
        <dbReference type="ARBA" id="ARBA00004502"/>
    </source>
</evidence>
<organism evidence="6 7">
    <name type="scientific">Cyprinus carpio</name>
    <name type="common">Common carp</name>
    <dbReference type="NCBI Taxonomy" id="7962"/>
    <lineage>
        <taxon>Eukaryota</taxon>
        <taxon>Metazoa</taxon>
        <taxon>Chordata</taxon>
        <taxon>Craniata</taxon>
        <taxon>Vertebrata</taxon>
        <taxon>Euteleostomi</taxon>
        <taxon>Actinopterygii</taxon>
        <taxon>Neopterygii</taxon>
        <taxon>Teleostei</taxon>
        <taxon>Ostariophysi</taxon>
        <taxon>Cypriniformes</taxon>
        <taxon>Cyprinidae</taxon>
        <taxon>Cyprininae</taxon>
        <taxon>Cyprinus</taxon>
    </lineage>
</organism>
<comment type="similarity">
    <text evidence="2 4">Belongs to the perilipin family.</text>
</comment>
<dbReference type="GO" id="GO:0019915">
    <property type="term" value="P:lipid storage"/>
    <property type="evidence" value="ECO:0007669"/>
    <property type="project" value="TreeGrafter"/>
</dbReference>
<dbReference type="GO" id="GO:0010890">
    <property type="term" value="P:positive regulation of triglyceride storage"/>
    <property type="evidence" value="ECO:0007669"/>
    <property type="project" value="TreeGrafter"/>
</dbReference>
<evidence type="ECO:0000313" key="7">
    <source>
        <dbReference type="Proteomes" id="UP000694700"/>
    </source>
</evidence>
<evidence type="ECO:0000256" key="5">
    <source>
        <dbReference type="SAM" id="MobiDB-lite"/>
    </source>
</evidence>
<name>A0A8C2AIZ4_CYPCA</name>
<dbReference type="GO" id="GO:0005811">
    <property type="term" value="C:lipid droplet"/>
    <property type="evidence" value="ECO:0007669"/>
    <property type="project" value="UniProtKB-SubCell"/>
</dbReference>
<sequence length="423" mass="45471">MNVIMADNGQTADMDTEASQATQEQQSVVSRVSNLPLVSSACGAMYNAYSSTKDSVPLLKGVMEVAESGVRTLGAAASTGSKPILDRLEPQIAMVNEYAIKGLEKVEENLPILQQPADKLVSDTVGMVYQSVTGAKDAVVGAVLGGVEKTRMAVAGGINTVMGSRMGQMVSNGVDKALTHSEDWVEQNLPISEKELAALAEPRPGEEEGFIVTTRPSYFVRLGKLSAKVQERALEKSLIRARKARDTTHAAVTQMTSTLDLLESARVTLASANQQLGGAPEQLLQRWKEWKEGQPKELQENVTAETEVDTTKDKEEELESRALSMIQGLSDQLKAACSGAVSSIQGLPGTVQEQLLNARHTAGELQASLSSTKTLTPILLEQTRQQIGQVRQSLDGVVEYLLNNTPLNWLVGPFAPQKTEKGD</sequence>
<dbReference type="SUPFAM" id="SSF109775">
    <property type="entry name" value="Mannose-6-phosphate receptor binding protein 1 (Tip47), C-terminal domain"/>
    <property type="match status" value="1"/>
</dbReference>
<evidence type="ECO:0000256" key="2">
    <source>
        <dbReference type="ARBA" id="ARBA00006311"/>
    </source>
</evidence>
<evidence type="ECO:0000256" key="4">
    <source>
        <dbReference type="PIRNR" id="PIRNR036881"/>
    </source>
</evidence>
<dbReference type="PANTHER" id="PTHR14024:SF11">
    <property type="entry name" value="PERILIPIN-3"/>
    <property type="match status" value="1"/>
</dbReference>
<dbReference type="InterPro" id="IPR004279">
    <property type="entry name" value="Perilipin"/>
</dbReference>
<protein>
    <recommendedName>
        <fullName evidence="4">Perilipin</fullName>
    </recommendedName>
</protein>
<dbReference type="AlphaFoldDB" id="A0A8C2AIZ4"/>
<evidence type="ECO:0000313" key="6">
    <source>
        <dbReference type="Ensembl" id="ENSCCRP00015105810.1"/>
    </source>
</evidence>
<dbReference type="Gene3D" id="3.30.720.170">
    <property type="entry name" value="Perilipin, alpha-beta domain"/>
    <property type="match status" value="1"/>
</dbReference>
<dbReference type="PANTHER" id="PTHR14024">
    <property type="entry name" value="PERILIPIN"/>
    <property type="match status" value="1"/>
</dbReference>
<keyword evidence="3" id="KW-0551">Lipid droplet</keyword>
<dbReference type="Gene3D" id="1.20.120.340">
    <property type="entry name" value="Flagellar protein FliS"/>
    <property type="match status" value="1"/>
</dbReference>
<evidence type="ECO:0000256" key="3">
    <source>
        <dbReference type="ARBA" id="ARBA00022677"/>
    </source>
</evidence>
<dbReference type="PIRSF" id="PIRSF036881">
    <property type="entry name" value="PAT"/>
    <property type="match status" value="1"/>
</dbReference>
<dbReference type="Ensembl" id="ENSCCRT00015109193.1">
    <property type="protein sequence ID" value="ENSCCRP00015105810.1"/>
    <property type="gene ID" value="ENSCCRG00015042161.1"/>
</dbReference>
<reference evidence="6" key="1">
    <citation type="submission" date="2025-08" db="UniProtKB">
        <authorList>
            <consortium name="Ensembl"/>
        </authorList>
    </citation>
    <scope>IDENTIFICATION</scope>
</reference>
<proteinExistence type="inferred from homology"/>
<dbReference type="Pfam" id="PF03036">
    <property type="entry name" value="Perilipin"/>
    <property type="match status" value="1"/>
</dbReference>
<dbReference type="GO" id="GO:0005829">
    <property type="term" value="C:cytosol"/>
    <property type="evidence" value="ECO:0007669"/>
    <property type="project" value="TreeGrafter"/>
</dbReference>
<feature type="region of interest" description="Disordered" evidence="5">
    <location>
        <begin position="294"/>
        <end position="313"/>
    </location>
</feature>
<comment type="subcellular location">
    <subcellularLocation>
        <location evidence="1">Lipid droplet</location>
    </subcellularLocation>
</comment>